<evidence type="ECO:0008006" key="3">
    <source>
        <dbReference type="Google" id="ProtNLM"/>
    </source>
</evidence>
<dbReference type="RefSeq" id="XP_033675834.1">
    <property type="nucleotide sequence ID" value="XM_033820517.1"/>
</dbReference>
<dbReference type="EMBL" id="ML987215">
    <property type="protein sequence ID" value="KAF2240830.1"/>
    <property type="molecule type" value="Genomic_DNA"/>
</dbReference>
<dbReference type="Pfam" id="PF08641">
    <property type="entry name" value="Mis14"/>
    <property type="match status" value="1"/>
</dbReference>
<proteinExistence type="predicted"/>
<gene>
    <name evidence="1" type="ORF">BU26DRAFT_191591</name>
</gene>
<evidence type="ECO:0000313" key="1">
    <source>
        <dbReference type="EMBL" id="KAF2240830.1"/>
    </source>
</evidence>
<accession>A0A6A6HTS8</accession>
<dbReference type="GeneID" id="54573847"/>
<dbReference type="GO" id="GO:0000444">
    <property type="term" value="C:MIS12/MIND type complex"/>
    <property type="evidence" value="ECO:0007669"/>
    <property type="project" value="TreeGrafter"/>
</dbReference>
<dbReference type="PANTHER" id="PTHR31749:SF3">
    <property type="entry name" value="KINETOCHORE-ASSOCIATED PROTEIN NSL1 HOMOLOG"/>
    <property type="match status" value="1"/>
</dbReference>
<reference evidence="1" key="1">
    <citation type="journal article" date="2020" name="Stud. Mycol.">
        <title>101 Dothideomycetes genomes: a test case for predicting lifestyles and emergence of pathogens.</title>
        <authorList>
            <person name="Haridas S."/>
            <person name="Albert R."/>
            <person name="Binder M."/>
            <person name="Bloem J."/>
            <person name="Labutti K."/>
            <person name="Salamov A."/>
            <person name="Andreopoulos B."/>
            <person name="Baker S."/>
            <person name="Barry K."/>
            <person name="Bills G."/>
            <person name="Bluhm B."/>
            <person name="Cannon C."/>
            <person name="Castanera R."/>
            <person name="Culley D."/>
            <person name="Daum C."/>
            <person name="Ezra D."/>
            <person name="Gonzalez J."/>
            <person name="Henrissat B."/>
            <person name="Kuo A."/>
            <person name="Liang C."/>
            <person name="Lipzen A."/>
            <person name="Lutzoni F."/>
            <person name="Magnuson J."/>
            <person name="Mondo S."/>
            <person name="Nolan M."/>
            <person name="Ohm R."/>
            <person name="Pangilinan J."/>
            <person name="Park H.-J."/>
            <person name="Ramirez L."/>
            <person name="Alfaro M."/>
            <person name="Sun H."/>
            <person name="Tritt A."/>
            <person name="Yoshinaga Y."/>
            <person name="Zwiers L.-H."/>
            <person name="Turgeon B."/>
            <person name="Goodwin S."/>
            <person name="Spatafora J."/>
            <person name="Crous P."/>
            <person name="Grigoriev I."/>
        </authorList>
    </citation>
    <scope>NUCLEOTIDE SEQUENCE</scope>
    <source>
        <strain evidence="1">CBS 122368</strain>
    </source>
</reference>
<protein>
    <recommendedName>
        <fullName evidence="3">Mis14-domain-containing protein</fullName>
    </recommendedName>
</protein>
<dbReference type="Proteomes" id="UP000800094">
    <property type="component" value="Unassembled WGS sequence"/>
</dbReference>
<organism evidence="1 2">
    <name type="scientific">Trematosphaeria pertusa</name>
    <dbReference type="NCBI Taxonomy" id="390896"/>
    <lineage>
        <taxon>Eukaryota</taxon>
        <taxon>Fungi</taxon>
        <taxon>Dikarya</taxon>
        <taxon>Ascomycota</taxon>
        <taxon>Pezizomycotina</taxon>
        <taxon>Dothideomycetes</taxon>
        <taxon>Pleosporomycetidae</taxon>
        <taxon>Pleosporales</taxon>
        <taxon>Massarineae</taxon>
        <taxon>Trematosphaeriaceae</taxon>
        <taxon>Trematosphaeria</taxon>
    </lineage>
</organism>
<keyword evidence="2" id="KW-1185">Reference proteome</keyword>
<dbReference type="PANTHER" id="PTHR31749">
    <property type="entry name" value="KINETOCHORE-ASSOCIATED PROTEIN NSL1 HOMOLOG"/>
    <property type="match status" value="1"/>
</dbReference>
<dbReference type="GO" id="GO:0000070">
    <property type="term" value="P:mitotic sister chromatid segregation"/>
    <property type="evidence" value="ECO:0007669"/>
    <property type="project" value="InterPro"/>
</dbReference>
<dbReference type="InterPro" id="IPR013950">
    <property type="entry name" value="Mis14/Nsl1"/>
</dbReference>
<sequence>MDSEHRKIELQSPGDLTYLTSQIRTVARKKIDLHLPPHPDSSEPDDLRAQVEDLVDAFVAQVLAGLRHNISINGIDVVKRGSEEDGDGDADGEKMDVNVENAVVQVEDFEPFDEKLRGRLGAAVQKRDALVAKISQHRRTTPALAARRWEEQFSREMEELERGWREGQKRAVEMGEQDVLGVQGVKRREEVERNWERAVEGLGRLQKGLPETRARLERCGDVVGYLQGGGKEKEKGRV</sequence>
<evidence type="ECO:0000313" key="2">
    <source>
        <dbReference type="Proteomes" id="UP000800094"/>
    </source>
</evidence>
<dbReference type="AlphaFoldDB" id="A0A6A6HTS8"/>
<name>A0A6A6HTS8_9PLEO</name>
<dbReference type="OrthoDB" id="2135762at2759"/>